<keyword evidence="1" id="KW-0472">Membrane</keyword>
<feature type="transmembrane region" description="Helical" evidence="1">
    <location>
        <begin position="162"/>
        <end position="179"/>
    </location>
</feature>
<dbReference type="Proteomes" id="UP000199306">
    <property type="component" value="Unassembled WGS sequence"/>
</dbReference>
<organism evidence="2 3">
    <name type="scientific">Pseudarcicella hirudinis</name>
    <dbReference type="NCBI Taxonomy" id="1079859"/>
    <lineage>
        <taxon>Bacteria</taxon>
        <taxon>Pseudomonadati</taxon>
        <taxon>Bacteroidota</taxon>
        <taxon>Cytophagia</taxon>
        <taxon>Cytophagales</taxon>
        <taxon>Flectobacillaceae</taxon>
        <taxon>Pseudarcicella</taxon>
    </lineage>
</organism>
<proteinExistence type="predicted"/>
<dbReference type="EMBL" id="FOXH01000001">
    <property type="protein sequence ID" value="SFP15253.1"/>
    <property type="molecule type" value="Genomic_DNA"/>
</dbReference>
<dbReference type="AlphaFoldDB" id="A0A1I5N095"/>
<gene>
    <name evidence="2" type="ORF">SAMN04515674_101539</name>
</gene>
<reference evidence="2 3" key="1">
    <citation type="submission" date="2016-10" db="EMBL/GenBank/DDBJ databases">
        <authorList>
            <person name="de Groot N.N."/>
        </authorList>
    </citation>
    <scope>NUCLEOTIDE SEQUENCE [LARGE SCALE GENOMIC DNA]</scope>
    <source>
        <strain evidence="3">E92,LMG 26720,CCM 7988</strain>
    </source>
</reference>
<sequence length="245" mass="28490">MQASNLKKIIFFIILIVLSPQLSKSQKYVNSLKKADSLFLHQNFNAAEQIYEENLSKIRFPSSKLYLKLAFIKEQKRDFLNTLYYLNKSYELKPNDKILSKLNEIATQNDLKGYELDDFNFLVLLYKQYSGFLVAIMLVLGIYIFSVLVFKQYKKHYIPLSQKIFLLVYLIGVSILLNLPDRYHQAIVNTDSVILRDAPSSGAHAIETIDKGNRLSVLGTTDIWHRVVWHGKLMYVKESDVWLVE</sequence>
<accession>A0A1I5N095</accession>
<keyword evidence="1" id="KW-0812">Transmembrane</keyword>
<evidence type="ECO:0008006" key="4">
    <source>
        <dbReference type="Google" id="ProtNLM"/>
    </source>
</evidence>
<dbReference type="Gene3D" id="2.30.30.40">
    <property type="entry name" value="SH3 Domains"/>
    <property type="match status" value="1"/>
</dbReference>
<name>A0A1I5N095_9BACT</name>
<evidence type="ECO:0000313" key="3">
    <source>
        <dbReference type="Proteomes" id="UP000199306"/>
    </source>
</evidence>
<evidence type="ECO:0000313" key="2">
    <source>
        <dbReference type="EMBL" id="SFP15253.1"/>
    </source>
</evidence>
<protein>
    <recommendedName>
        <fullName evidence="4">SH3 domain-containing protein</fullName>
    </recommendedName>
</protein>
<keyword evidence="1" id="KW-1133">Transmembrane helix</keyword>
<evidence type="ECO:0000256" key="1">
    <source>
        <dbReference type="SAM" id="Phobius"/>
    </source>
</evidence>
<feature type="transmembrane region" description="Helical" evidence="1">
    <location>
        <begin position="129"/>
        <end position="150"/>
    </location>
</feature>
<dbReference type="STRING" id="1079859.SAMN04515674_101539"/>
<keyword evidence="3" id="KW-1185">Reference proteome</keyword>